<organism evidence="4">
    <name type="scientific">Salinicola endophyticus</name>
    <dbReference type="NCBI Taxonomy" id="1949083"/>
    <lineage>
        <taxon>Bacteria</taxon>
        <taxon>Pseudomonadati</taxon>
        <taxon>Pseudomonadota</taxon>
        <taxon>Gammaproteobacteria</taxon>
        <taxon>Oceanospirillales</taxon>
        <taxon>Halomonadaceae</taxon>
        <taxon>Salinicola</taxon>
    </lineage>
</organism>
<keyword evidence="1" id="KW-0560">Oxidoreductase</keyword>
<dbReference type="PANTHER" id="PTHR43333">
    <property type="entry name" value="2-HACID_DH_C DOMAIN-CONTAINING PROTEIN"/>
    <property type="match status" value="1"/>
</dbReference>
<proteinExistence type="predicted"/>
<dbReference type="GO" id="GO:0016491">
    <property type="term" value="F:oxidoreductase activity"/>
    <property type="evidence" value="ECO:0007669"/>
    <property type="project" value="UniProtKB-KW"/>
</dbReference>
<evidence type="ECO:0000259" key="3">
    <source>
        <dbReference type="Pfam" id="PF02826"/>
    </source>
</evidence>
<protein>
    <submittedName>
        <fullName evidence="4">2-hydroxyacid dehydrogenase</fullName>
    </submittedName>
</protein>
<dbReference type="InterPro" id="IPR006140">
    <property type="entry name" value="D-isomer_DH_NAD-bd"/>
</dbReference>
<evidence type="ECO:0000256" key="1">
    <source>
        <dbReference type="ARBA" id="ARBA00023002"/>
    </source>
</evidence>
<sequence length="319" mass="34683">MRIVFHGKNAATFHDGLSARLDIDAELACLPDDLTEEHDRHAYARADVVVATGLSSDQPQPSGARLFQVAGAGIDAVDRALLPGTATLCNCYGHDVPIAEYVLGALLTSQIPYFQADGQLRRGDWTFQSGNRFHGELAGRTLGILGFGHIGRAIARIVRPLGVTVHVANRSPVIDPLVATAYSLHALTDFYRDIDDLVVALPQTPATRGLVTDAAFDALPAHARVINVGRGEVIDAEALYRALSRKRIAGAVIDTWYRYPNADEPHPLPAEQPFHELDNLIMTPHMSGWTQGTIERRKDAIADNINRLAAGRELRNVIA</sequence>
<dbReference type="PANTHER" id="PTHR43333:SF1">
    <property type="entry name" value="D-ISOMER SPECIFIC 2-HYDROXYACID DEHYDROGENASE NAD-BINDING DOMAIN-CONTAINING PROTEIN"/>
    <property type="match status" value="1"/>
</dbReference>
<accession>A0AB74UDV1</accession>
<feature type="domain" description="D-isomer specific 2-hydroxyacid dehydrogenase NAD-binding" evidence="3">
    <location>
        <begin position="113"/>
        <end position="287"/>
    </location>
</feature>
<evidence type="ECO:0000313" key="4">
    <source>
        <dbReference type="EMBL" id="XCJ79232.1"/>
    </source>
</evidence>
<dbReference type="RefSeq" id="WP_353980177.1">
    <property type="nucleotide sequence ID" value="NZ_CP159578.1"/>
</dbReference>
<reference evidence="4" key="1">
    <citation type="submission" date="2024-06" db="EMBL/GenBank/DDBJ databases">
        <title>Complete genome of Salinicola endophyticus HNIBRBA4755.</title>
        <authorList>
            <person name="Shin S.Y."/>
            <person name="Kang H."/>
            <person name="Song J."/>
        </authorList>
    </citation>
    <scope>NUCLEOTIDE SEQUENCE</scope>
    <source>
        <strain evidence="4">HNIBRBA4755</strain>
    </source>
</reference>
<dbReference type="CDD" id="cd12165">
    <property type="entry name" value="2-Hacid_dh_6"/>
    <property type="match status" value="1"/>
</dbReference>
<dbReference type="Gene3D" id="3.40.50.720">
    <property type="entry name" value="NAD(P)-binding Rossmann-like Domain"/>
    <property type="match status" value="2"/>
</dbReference>
<dbReference type="AlphaFoldDB" id="A0AB74UDV1"/>
<dbReference type="Pfam" id="PF02826">
    <property type="entry name" value="2-Hacid_dh_C"/>
    <property type="match status" value="1"/>
</dbReference>
<dbReference type="SUPFAM" id="SSF51735">
    <property type="entry name" value="NAD(P)-binding Rossmann-fold domains"/>
    <property type="match status" value="1"/>
</dbReference>
<name>A0AB74UDV1_9GAMM</name>
<dbReference type="InterPro" id="IPR036291">
    <property type="entry name" value="NAD(P)-bd_dom_sf"/>
</dbReference>
<keyword evidence="2" id="KW-0520">NAD</keyword>
<dbReference type="GO" id="GO:0051287">
    <property type="term" value="F:NAD binding"/>
    <property type="evidence" value="ECO:0007669"/>
    <property type="project" value="InterPro"/>
</dbReference>
<evidence type="ECO:0000256" key="2">
    <source>
        <dbReference type="ARBA" id="ARBA00023027"/>
    </source>
</evidence>
<gene>
    <name evidence="4" type="ORF">ABV408_17595</name>
</gene>
<dbReference type="EMBL" id="CP159578">
    <property type="protein sequence ID" value="XCJ79232.1"/>
    <property type="molecule type" value="Genomic_DNA"/>
</dbReference>